<evidence type="ECO:0000256" key="2">
    <source>
        <dbReference type="SAM" id="MobiDB-lite"/>
    </source>
</evidence>
<evidence type="ECO:0000313" key="5">
    <source>
        <dbReference type="Proteomes" id="UP000001307"/>
    </source>
</evidence>
<dbReference type="InParanoid" id="E4X7X8"/>
<dbReference type="Proteomes" id="UP000001307">
    <property type="component" value="Unassembled WGS sequence"/>
</dbReference>
<keyword evidence="3" id="KW-0812">Transmembrane</keyword>
<comment type="similarity">
    <text evidence="1">Belongs to the cornifelin family.</text>
</comment>
<keyword evidence="5" id="KW-1185">Reference proteome</keyword>
<feature type="region of interest" description="Disordered" evidence="2">
    <location>
        <begin position="1"/>
        <end position="81"/>
    </location>
</feature>
<dbReference type="AlphaFoldDB" id="E4X7X8"/>
<dbReference type="Pfam" id="PF04749">
    <property type="entry name" value="PLAC8"/>
    <property type="match status" value="1"/>
</dbReference>
<dbReference type="EMBL" id="FN653028">
    <property type="protein sequence ID" value="CBY18801.1"/>
    <property type="molecule type" value="Genomic_DNA"/>
</dbReference>
<keyword evidence="3" id="KW-1133">Transmembrane helix</keyword>
<reference evidence="4 5" key="1">
    <citation type="journal article" date="2010" name="Science">
        <title>Plasticity of animal genome architecture unmasked by rapid evolution of a pelagic tunicate.</title>
        <authorList>
            <person name="Denoeud F."/>
            <person name="Henriet S."/>
            <person name="Mungpakdee S."/>
            <person name="Aury J.M."/>
            <person name="Da Silva C."/>
            <person name="Brinkmann H."/>
            <person name="Mikhaleva J."/>
            <person name="Olsen L.C."/>
            <person name="Jubin C."/>
            <person name="Canestro C."/>
            <person name="Bouquet J.M."/>
            <person name="Danks G."/>
            <person name="Poulain J."/>
            <person name="Campsteijn C."/>
            <person name="Adamski M."/>
            <person name="Cross I."/>
            <person name="Yadetie F."/>
            <person name="Muffato M."/>
            <person name="Louis A."/>
            <person name="Butcher S."/>
            <person name="Tsagkogeorga G."/>
            <person name="Konrad A."/>
            <person name="Singh S."/>
            <person name="Jensen M.F."/>
            <person name="Cong E.H."/>
            <person name="Eikeseth-Otteraa H."/>
            <person name="Noel B."/>
            <person name="Anthouard V."/>
            <person name="Porcel B.M."/>
            <person name="Kachouri-Lafond R."/>
            <person name="Nishino A."/>
            <person name="Ugolini M."/>
            <person name="Chourrout P."/>
            <person name="Nishida H."/>
            <person name="Aasland R."/>
            <person name="Huzurbazar S."/>
            <person name="Westhof E."/>
            <person name="Delsuc F."/>
            <person name="Lehrach H."/>
            <person name="Reinhardt R."/>
            <person name="Weissenbach J."/>
            <person name="Roy S.W."/>
            <person name="Artiguenave F."/>
            <person name="Postlethwait J.H."/>
            <person name="Manak J.R."/>
            <person name="Thompson E.M."/>
            <person name="Jaillon O."/>
            <person name="Du Pasquier L."/>
            <person name="Boudinot P."/>
            <person name="Liberles D.A."/>
            <person name="Volff J.N."/>
            <person name="Philippe H."/>
            <person name="Lenhard B."/>
            <person name="Roest Crollius H."/>
            <person name="Wincker P."/>
            <person name="Chourrout D."/>
        </authorList>
    </citation>
    <scope>NUCLEOTIDE SEQUENCE [LARGE SCALE GENOMIC DNA]</scope>
</reference>
<keyword evidence="3" id="KW-0472">Membrane</keyword>
<feature type="transmembrane region" description="Helical" evidence="3">
    <location>
        <begin position="135"/>
        <end position="161"/>
    </location>
</feature>
<evidence type="ECO:0000256" key="1">
    <source>
        <dbReference type="ARBA" id="ARBA00009024"/>
    </source>
</evidence>
<name>E4X7X8_OIKDI</name>
<evidence type="ECO:0000256" key="3">
    <source>
        <dbReference type="SAM" id="Phobius"/>
    </source>
</evidence>
<feature type="compositionally biased region" description="Basic and acidic residues" evidence="2">
    <location>
        <begin position="42"/>
        <end position="57"/>
    </location>
</feature>
<dbReference type="OrthoDB" id="1045822at2759"/>
<feature type="compositionally biased region" description="Polar residues" evidence="2">
    <location>
        <begin position="66"/>
        <end position="78"/>
    </location>
</feature>
<organism evidence="4 5">
    <name type="scientific">Oikopleura dioica</name>
    <name type="common">Tunicate</name>
    <dbReference type="NCBI Taxonomy" id="34765"/>
    <lineage>
        <taxon>Eukaryota</taxon>
        <taxon>Metazoa</taxon>
        <taxon>Chordata</taxon>
        <taxon>Tunicata</taxon>
        <taxon>Appendicularia</taxon>
        <taxon>Copelata</taxon>
        <taxon>Oikopleuridae</taxon>
        <taxon>Oikopleura</taxon>
    </lineage>
</organism>
<proteinExistence type="inferred from homology"/>
<dbReference type="PANTHER" id="PTHR15907">
    <property type="entry name" value="DUF614 FAMILY PROTEIN-RELATED"/>
    <property type="match status" value="1"/>
</dbReference>
<gene>
    <name evidence="4" type="ORF">GSOID_T00003668001</name>
</gene>
<evidence type="ECO:0000313" key="4">
    <source>
        <dbReference type="EMBL" id="CBY18801.1"/>
    </source>
</evidence>
<dbReference type="InterPro" id="IPR006461">
    <property type="entry name" value="PLAC_motif_containing"/>
</dbReference>
<sequence>MSSKEKFSCTRVMSSPPNSDEKKELSSFYPPLGEDNNGSEQTHQDIPKHIVENEPKKGSYAPITDQPASVNIQDNGQGASEEDHLVQNQEFSSQFCECDVDCCKAYFCPCMSIFSTEKELSNEKKEFLEIGCSCYYGYSAGFLAGIILSYVGLCGLGAVICKQRQDVKKAYGIPSNIFSDFLLSYCLPCCALVQHERQVQSGRTKIV</sequence>
<dbReference type="NCBIfam" id="TIGR01571">
    <property type="entry name" value="A_thal_Cys_rich"/>
    <property type="match status" value="1"/>
</dbReference>
<accession>E4X7X8</accession>
<protein>
    <submittedName>
        <fullName evidence="4">Uncharacterized protein</fullName>
    </submittedName>
</protein>